<sequence length="967" mass="110221">MLWLIYGSAGWIGGQCRDLLNVAGQKVVSGRRVASLKDVEEDILTYKPDRIICSLGRTHGEGIPNIDYLEKPGKLKDNIRDNLLAPMFIAQASMQYSKLAAPIPTLYIGTGCIYEYANPTDLSHPFTENDHPNFCGSAYSTVKGATDLLIDAYPHVINARIRMPISDDPNSRDFITKILNYKKITSLPNSMTVMSDILPILLALTHDGKLGGRVNACNKGWVDHDWILKTYQEKTGEPLDYILEPVEDQNARLAARRSNNVLSSDKLEQWMKLLSPETRKLYYTPHLLPDLKTSIENICIHRANLKSSSSQESSETRRLLVTGGCGFIGSNFVNHWLRTYPEDSVINVDKLDTCSNIGNVEQPNSPKYKLVVASINNKDLMLHLMKQYDITHVVHFAAQTHVDTSFGNSILFTESNIFGTHCLLEASRIYNKLRKFIHISTDEVYGEWPAGSCHETAVLNPTNPYAATKAAAEFLVKSYGESFKLPYVITRGNNVYGPYQFPEKVIPRFITTIMANEKMTIHGDGKQVRNFIYVTDTVRAVDLILRKGKTKMIYNIGSKDEIKVMEIAAILLKIMKPDVKLEDSIIHVKDRYFNDCRYSVMIDALESLGWKQEVKFDDGIRMTIKWYTEHPDHWQNETPNSTMHENESREKWLPPSGTYTKPFGHGSTSIRTSRPAKITIIFIIFITGLVCTWKVVLKDNPVQEPTLVRSQNDSSSLCRRIHSYPTTTDRERCYPLLINFGHQCCLLAQKNNCLTGLKHGIQQCLMLNKKILDADPGFVNRNKNILDRQRGAGYWLWKPYIILQELYLARDGDIIVYSDAAVNFTNDISHLTKLTSKQDIVLFELADWKESMFTKRDALIILDADKPEYTKTQAGIASYLVVKRSFSSLRFISEWLTYAQDHRVITDDENELGSSNYPDFRAHRHDQSTLSLVAKKWNLTFYPDPSQWGEKVNRPYPTIFNHHRSKN</sequence>
<evidence type="ECO:0000256" key="4">
    <source>
        <dbReference type="ARBA" id="ARBA00011990"/>
    </source>
</evidence>
<protein>
    <recommendedName>
        <fullName evidence="7">dTDP-D-glucose 4,6-dehydratase</fullName>
        <ecNumber evidence="4">4.2.1.46</ecNumber>
    </recommendedName>
</protein>
<dbReference type="Pfam" id="PF16363">
    <property type="entry name" value="GDP_Man_Dehyd"/>
    <property type="match status" value="1"/>
</dbReference>
<evidence type="ECO:0000259" key="8">
    <source>
        <dbReference type="Pfam" id="PF16363"/>
    </source>
</evidence>
<evidence type="ECO:0000256" key="7">
    <source>
        <dbReference type="ARBA" id="ARBA00067702"/>
    </source>
</evidence>
<keyword evidence="5" id="KW-0520">NAD</keyword>
<evidence type="ECO:0000313" key="9">
    <source>
        <dbReference type="EMBL" id="CAF0867502.1"/>
    </source>
</evidence>
<name>A0A813XBE7_ADIRI</name>
<dbReference type="EMBL" id="CAJNOR010000513">
    <property type="protein sequence ID" value="CAF0936104.1"/>
    <property type="molecule type" value="Genomic_DNA"/>
</dbReference>
<dbReference type="OrthoDB" id="16464at2759"/>
<dbReference type="InterPro" id="IPR016040">
    <property type="entry name" value="NAD(P)-bd_dom"/>
</dbReference>
<comment type="caution">
    <text evidence="9">The sequence shown here is derived from an EMBL/GenBank/DDBJ whole genome shotgun (WGS) entry which is preliminary data.</text>
</comment>
<dbReference type="InterPro" id="IPR020904">
    <property type="entry name" value="Sc_DH/Rdtase_CS"/>
</dbReference>
<comment type="cofactor">
    <cofactor evidence="2">
        <name>NAD(+)</name>
        <dbReference type="ChEBI" id="CHEBI:57540"/>
    </cofactor>
</comment>
<reference evidence="9" key="1">
    <citation type="submission" date="2021-02" db="EMBL/GenBank/DDBJ databases">
        <authorList>
            <person name="Nowell W R."/>
        </authorList>
    </citation>
    <scope>NUCLEOTIDE SEQUENCE</scope>
</reference>
<comment type="catalytic activity">
    <reaction evidence="1">
        <text>dTDP-alpha-D-glucose = dTDP-4-dehydro-6-deoxy-alpha-D-glucose + H2O</text>
        <dbReference type="Rhea" id="RHEA:17221"/>
        <dbReference type="ChEBI" id="CHEBI:15377"/>
        <dbReference type="ChEBI" id="CHEBI:57477"/>
        <dbReference type="ChEBI" id="CHEBI:57649"/>
        <dbReference type="EC" id="4.2.1.46"/>
    </reaction>
</comment>
<dbReference type="Proteomes" id="UP000663828">
    <property type="component" value="Unassembled WGS sequence"/>
</dbReference>
<dbReference type="PANTHER" id="PTHR43000">
    <property type="entry name" value="DTDP-D-GLUCOSE 4,6-DEHYDRATASE-RELATED"/>
    <property type="match status" value="1"/>
</dbReference>
<dbReference type="SUPFAM" id="SSF51735">
    <property type="entry name" value="NAD(P)-binding Rossmann-fold domains"/>
    <property type="match status" value="2"/>
</dbReference>
<evidence type="ECO:0000313" key="11">
    <source>
        <dbReference type="Proteomes" id="UP000663828"/>
    </source>
</evidence>
<gene>
    <name evidence="9" type="ORF">EDS130_LOCUS8123</name>
    <name evidence="10" type="ORF">XAT740_LOCUS9854</name>
</gene>
<accession>A0A813XBE7</accession>
<dbReference type="Gene3D" id="3.40.50.720">
    <property type="entry name" value="NAD(P)-binding Rossmann-like Domain"/>
    <property type="match status" value="2"/>
</dbReference>
<dbReference type="InterPro" id="IPR005888">
    <property type="entry name" value="dTDP_Gluc_deHydtase"/>
</dbReference>
<evidence type="ECO:0000256" key="3">
    <source>
        <dbReference type="ARBA" id="ARBA00008178"/>
    </source>
</evidence>
<proteinExistence type="inferred from homology"/>
<keyword evidence="11" id="KW-1185">Reference proteome</keyword>
<organism evidence="9 12">
    <name type="scientific">Adineta ricciae</name>
    <name type="common">Rotifer</name>
    <dbReference type="NCBI Taxonomy" id="249248"/>
    <lineage>
        <taxon>Eukaryota</taxon>
        <taxon>Metazoa</taxon>
        <taxon>Spiralia</taxon>
        <taxon>Gnathifera</taxon>
        <taxon>Rotifera</taxon>
        <taxon>Eurotatoria</taxon>
        <taxon>Bdelloidea</taxon>
        <taxon>Adinetida</taxon>
        <taxon>Adinetidae</taxon>
        <taxon>Adineta</taxon>
    </lineage>
</organism>
<dbReference type="FunFam" id="3.40.50.720:FF:000304">
    <property type="entry name" value="UDP-glucose 4,6-dehydratase"/>
    <property type="match status" value="1"/>
</dbReference>
<evidence type="ECO:0000256" key="1">
    <source>
        <dbReference type="ARBA" id="ARBA00001539"/>
    </source>
</evidence>
<evidence type="ECO:0000256" key="6">
    <source>
        <dbReference type="ARBA" id="ARBA00023239"/>
    </source>
</evidence>
<dbReference type="PROSITE" id="PS00061">
    <property type="entry name" value="ADH_SHORT"/>
    <property type="match status" value="1"/>
</dbReference>
<dbReference type="InterPro" id="IPR036291">
    <property type="entry name" value="NAD(P)-bd_dom_sf"/>
</dbReference>
<evidence type="ECO:0000256" key="2">
    <source>
        <dbReference type="ARBA" id="ARBA00001911"/>
    </source>
</evidence>
<comment type="similarity">
    <text evidence="3">Belongs to the NAD(P)-dependent epimerase/dehydratase family. dTDP-glucose dehydratase subfamily.</text>
</comment>
<dbReference type="EMBL" id="CAJNOJ010000025">
    <property type="protein sequence ID" value="CAF0867502.1"/>
    <property type="molecule type" value="Genomic_DNA"/>
</dbReference>
<dbReference type="AlphaFoldDB" id="A0A813XBE7"/>
<dbReference type="GO" id="GO:0009225">
    <property type="term" value="P:nucleotide-sugar metabolic process"/>
    <property type="evidence" value="ECO:0007669"/>
    <property type="project" value="InterPro"/>
</dbReference>
<dbReference type="GO" id="GO:0008460">
    <property type="term" value="F:dTDP-glucose 4,6-dehydratase activity"/>
    <property type="evidence" value="ECO:0007669"/>
    <property type="project" value="UniProtKB-EC"/>
</dbReference>
<dbReference type="Gene3D" id="3.90.25.10">
    <property type="entry name" value="UDP-galactose 4-epimerase, domain 1"/>
    <property type="match status" value="1"/>
</dbReference>
<dbReference type="Proteomes" id="UP000663852">
    <property type="component" value="Unassembled WGS sequence"/>
</dbReference>
<evidence type="ECO:0000313" key="10">
    <source>
        <dbReference type="EMBL" id="CAF0936104.1"/>
    </source>
</evidence>
<keyword evidence="6" id="KW-0456">Lyase</keyword>
<dbReference type="EC" id="4.2.1.46" evidence="4"/>
<evidence type="ECO:0000256" key="5">
    <source>
        <dbReference type="ARBA" id="ARBA00023027"/>
    </source>
</evidence>
<feature type="domain" description="NAD(P)-binding" evidence="8">
    <location>
        <begin position="320"/>
        <end position="623"/>
    </location>
</feature>
<evidence type="ECO:0000313" key="12">
    <source>
        <dbReference type="Proteomes" id="UP000663852"/>
    </source>
</evidence>
<dbReference type="CDD" id="cd05246">
    <property type="entry name" value="dTDP_GD_SDR_e"/>
    <property type="match status" value="1"/>
</dbReference>